<evidence type="ECO:0000313" key="2">
    <source>
        <dbReference type="Proteomes" id="UP000217784"/>
    </source>
</evidence>
<dbReference type="OrthoDB" id="67120at2157"/>
<proteinExistence type="predicted"/>
<keyword evidence="2" id="KW-1185">Reference proteome</keyword>
<dbReference type="Proteomes" id="UP000217784">
    <property type="component" value="Unassembled WGS sequence"/>
</dbReference>
<dbReference type="EMBL" id="LMVM01000037">
    <property type="protein sequence ID" value="PAV03765.1"/>
    <property type="molecule type" value="Genomic_DNA"/>
</dbReference>
<sequence>MTEDMKMDTVVALLRDQPDPINVLYAVSLMGLTKGLWKVSGAGSAGVTRAFGEDIWRLIKIGSTLLKADQDTSNPQKAMEFYDSYLIGRFNVADSMDYDVTDDSIEITVKNCRAHHYTDYLEENDVPRSVGCPLALGCAAMMEEVTGDPFIVDSIESKDGNSKIVLKKF</sequence>
<accession>A0A2A2H337</accession>
<name>A0A2A2H337_METBR</name>
<organism evidence="1 2">
    <name type="scientific">Methanobacterium bryantii</name>
    <dbReference type="NCBI Taxonomy" id="2161"/>
    <lineage>
        <taxon>Archaea</taxon>
        <taxon>Methanobacteriati</taxon>
        <taxon>Methanobacteriota</taxon>
        <taxon>Methanomada group</taxon>
        <taxon>Methanobacteria</taxon>
        <taxon>Methanobacteriales</taxon>
        <taxon>Methanobacteriaceae</taxon>
        <taxon>Methanobacterium</taxon>
    </lineage>
</organism>
<reference evidence="1 2" key="1">
    <citation type="journal article" date="2017" name="BMC Genomics">
        <title>Genomic analysis of methanogenic archaea reveals a shift towards energy conservation.</title>
        <authorList>
            <person name="Gilmore S.P."/>
            <person name="Henske J.K."/>
            <person name="Sexton J.A."/>
            <person name="Solomon K.V."/>
            <person name="Seppala S."/>
            <person name="Yoo J.I."/>
            <person name="Huyett L.M."/>
            <person name="Pressman A."/>
            <person name="Cogan J.Z."/>
            <person name="Kivenson V."/>
            <person name="Peng X."/>
            <person name="Tan Y."/>
            <person name="Valentine D.L."/>
            <person name="O'Malley M.A."/>
        </authorList>
    </citation>
    <scope>NUCLEOTIDE SEQUENCE [LARGE SCALE GENOMIC DNA]</scope>
    <source>
        <strain evidence="1 2">M.o.H.</strain>
    </source>
</reference>
<dbReference type="RefSeq" id="WP_069584171.1">
    <property type="nucleotide sequence ID" value="NZ_LMVM01000037.1"/>
</dbReference>
<protein>
    <recommendedName>
        <fullName evidence="3">4-vinyl reductase 4VR domain-containing protein</fullName>
    </recommendedName>
</protein>
<comment type="caution">
    <text evidence="1">The sequence shown here is derived from an EMBL/GenBank/DDBJ whole genome shotgun (WGS) entry which is preliminary data.</text>
</comment>
<evidence type="ECO:0008006" key="3">
    <source>
        <dbReference type="Google" id="ProtNLM"/>
    </source>
</evidence>
<dbReference type="AlphaFoldDB" id="A0A2A2H337"/>
<evidence type="ECO:0000313" key="1">
    <source>
        <dbReference type="EMBL" id="PAV03765.1"/>
    </source>
</evidence>
<gene>
    <name evidence="1" type="ORF">ASJ80_02045</name>
</gene>